<dbReference type="Gene3D" id="2.40.160.10">
    <property type="entry name" value="Porin"/>
    <property type="match status" value="1"/>
</dbReference>
<dbReference type="EMBL" id="NVUL01000089">
    <property type="protein sequence ID" value="PCI74883.1"/>
    <property type="molecule type" value="Genomic_DNA"/>
</dbReference>
<protein>
    <recommendedName>
        <fullName evidence="3">LbtU family siderophore porin</fullName>
    </recommendedName>
</protein>
<sequence>MNKLLLLPLFIPFFAYGQEEEGVDVAAERAGNYRTRDERREAGLGTELTDWLTFSGLVEVEHIREVNKFDGDLSDNYDFSTDPSVQAAFDISFLDIFEAELILEYTEDSRDPIMDELIIAADVGNMGFSAGRFYAPFGLYYSHFVTGPLLEFAETRRDILLIDYDILDVVELAAFAFDGESRKLGETKDDVGWGASIDALLIDGRLNVGAGYISNLAESDEEFLREEDNIFRRKVGAWNAYAVYEADTWDVSFEILSALDSFSELDLTEDRPKSWNLEAAYFPSNTFEVAFRYERSKELIDAPEEQYGVAFTWRLPNNISMTAEYLNSDYKKGFVEEDDDSFVRDGNTITLWIATEF</sequence>
<dbReference type="InterPro" id="IPR023614">
    <property type="entry name" value="Porin_dom_sf"/>
</dbReference>
<name>A0A2A4WX22_9GAMM</name>
<gene>
    <name evidence="1" type="ORF">COB20_14170</name>
</gene>
<organism evidence="1 2">
    <name type="scientific">SAR86 cluster bacterium</name>
    <dbReference type="NCBI Taxonomy" id="2030880"/>
    <lineage>
        <taxon>Bacteria</taxon>
        <taxon>Pseudomonadati</taxon>
        <taxon>Pseudomonadota</taxon>
        <taxon>Gammaproteobacteria</taxon>
        <taxon>SAR86 cluster</taxon>
    </lineage>
</organism>
<dbReference type="SUPFAM" id="SSF56935">
    <property type="entry name" value="Porins"/>
    <property type="match status" value="1"/>
</dbReference>
<dbReference type="NCBIfam" id="NF033652">
    <property type="entry name" value="LbtU_sider_porin"/>
    <property type="match status" value="1"/>
</dbReference>
<dbReference type="Proteomes" id="UP000218767">
    <property type="component" value="Unassembled WGS sequence"/>
</dbReference>
<reference evidence="2" key="1">
    <citation type="submission" date="2017-08" db="EMBL/GenBank/DDBJ databases">
        <title>A dynamic microbial community with high functional redundancy inhabits the cold, oxic subseafloor aquifer.</title>
        <authorList>
            <person name="Tully B.J."/>
            <person name="Wheat C.G."/>
            <person name="Glazer B.T."/>
            <person name="Huber J.A."/>
        </authorList>
    </citation>
    <scope>NUCLEOTIDE SEQUENCE [LARGE SCALE GENOMIC DNA]</scope>
</reference>
<accession>A0A2A4WX22</accession>
<comment type="caution">
    <text evidence="1">The sequence shown here is derived from an EMBL/GenBank/DDBJ whole genome shotgun (WGS) entry which is preliminary data.</text>
</comment>
<evidence type="ECO:0000313" key="1">
    <source>
        <dbReference type="EMBL" id="PCI74883.1"/>
    </source>
</evidence>
<proteinExistence type="predicted"/>
<evidence type="ECO:0008006" key="3">
    <source>
        <dbReference type="Google" id="ProtNLM"/>
    </source>
</evidence>
<dbReference type="AlphaFoldDB" id="A0A2A4WX22"/>
<evidence type="ECO:0000313" key="2">
    <source>
        <dbReference type="Proteomes" id="UP000218767"/>
    </source>
</evidence>